<dbReference type="InterPro" id="IPR039751">
    <property type="entry name" value="HERPUD1/2"/>
</dbReference>
<proteinExistence type="predicted"/>
<protein>
    <recommendedName>
        <fullName evidence="6">Ubiquitin-like domain-containing protein</fullName>
    </recommendedName>
</protein>
<sequence length="91" mass="10157">MATNNETIKLIIRTANSKSEDFDLELSSLSTIYDLKQQITLNHPTKPIPKDQRLIFSGKLLDDTSLLNQIFIKSTSGSSFMGYPADSYEGV</sequence>
<dbReference type="PROSITE" id="PS50053">
    <property type="entry name" value="UBIQUITIN_2"/>
    <property type="match status" value="1"/>
</dbReference>
<evidence type="ECO:0000256" key="3">
    <source>
        <dbReference type="ARBA" id="ARBA00022989"/>
    </source>
</evidence>
<dbReference type="PANTHER" id="PTHR12943:SF27">
    <property type="entry name" value="HOMOCYSTEINE-INDUCED ENDOPLASMIC RETICULUM PROTEIN, ISOFORM A"/>
    <property type="match status" value="1"/>
</dbReference>
<evidence type="ECO:0000313" key="8">
    <source>
        <dbReference type="Proteomes" id="UP000663881"/>
    </source>
</evidence>
<evidence type="ECO:0000259" key="6">
    <source>
        <dbReference type="PROSITE" id="PS50053"/>
    </source>
</evidence>
<dbReference type="Proteomes" id="UP000663881">
    <property type="component" value="Unassembled WGS sequence"/>
</dbReference>
<dbReference type="SMART" id="SM00213">
    <property type="entry name" value="UBQ"/>
    <property type="match status" value="1"/>
</dbReference>
<keyword evidence="4" id="KW-0472">Membrane</keyword>
<organism evidence="7 8">
    <name type="scientific">Adineta steineri</name>
    <dbReference type="NCBI Taxonomy" id="433720"/>
    <lineage>
        <taxon>Eukaryota</taxon>
        <taxon>Metazoa</taxon>
        <taxon>Spiralia</taxon>
        <taxon>Gnathifera</taxon>
        <taxon>Rotifera</taxon>
        <taxon>Eurotatoria</taxon>
        <taxon>Bdelloidea</taxon>
        <taxon>Adinetida</taxon>
        <taxon>Adinetidae</taxon>
        <taxon>Adineta</taxon>
    </lineage>
</organism>
<gene>
    <name evidence="7" type="ORF">OKA104_LOCUS26025</name>
</gene>
<dbReference type="Gene3D" id="3.10.20.90">
    <property type="entry name" value="Phosphatidylinositol 3-kinase Catalytic Subunit, Chain A, domain 1"/>
    <property type="match status" value="1"/>
</dbReference>
<dbReference type="EMBL" id="CAJOAY010002239">
    <property type="protein sequence ID" value="CAF3934650.1"/>
    <property type="molecule type" value="Genomic_DNA"/>
</dbReference>
<evidence type="ECO:0000256" key="5">
    <source>
        <dbReference type="ARBA" id="ARBA00023230"/>
    </source>
</evidence>
<dbReference type="GO" id="GO:0016020">
    <property type="term" value="C:membrane"/>
    <property type="evidence" value="ECO:0007669"/>
    <property type="project" value="UniProtKB-SubCell"/>
</dbReference>
<dbReference type="Pfam" id="PF00240">
    <property type="entry name" value="ubiquitin"/>
    <property type="match status" value="1"/>
</dbReference>
<reference evidence="7" key="1">
    <citation type="submission" date="2021-02" db="EMBL/GenBank/DDBJ databases">
        <authorList>
            <person name="Nowell W R."/>
        </authorList>
    </citation>
    <scope>NUCLEOTIDE SEQUENCE</scope>
</reference>
<dbReference type="FunFam" id="3.10.20.90:FF:000046">
    <property type="entry name" value="Homocysteine-responsive endoplasmic reticulum-resident ubiquitin-like domain member 2 protein"/>
    <property type="match status" value="1"/>
</dbReference>
<name>A0A819JSQ5_9BILA</name>
<feature type="domain" description="Ubiquitin-like" evidence="6">
    <location>
        <begin position="8"/>
        <end position="76"/>
    </location>
</feature>
<dbReference type="AlphaFoldDB" id="A0A819JSQ5"/>
<keyword evidence="2" id="KW-0812">Transmembrane</keyword>
<evidence type="ECO:0000256" key="1">
    <source>
        <dbReference type="ARBA" id="ARBA00004370"/>
    </source>
</evidence>
<keyword evidence="3" id="KW-1133">Transmembrane helix</keyword>
<dbReference type="InterPro" id="IPR000626">
    <property type="entry name" value="Ubiquitin-like_dom"/>
</dbReference>
<dbReference type="GO" id="GO:0030968">
    <property type="term" value="P:endoplasmic reticulum unfolded protein response"/>
    <property type="evidence" value="ECO:0007669"/>
    <property type="project" value="TreeGrafter"/>
</dbReference>
<dbReference type="PANTHER" id="PTHR12943">
    <property type="entry name" value="HOMOCYSTEINE-RESPONSIVE ENDOPLASMIC RETICULUM-RESIDENT UNIQUITIN-LIKE DOMAIN HERPUD PROTEIN FAMILY MEMBER"/>
    <property type="match status" value="1"/>
</dbReference>
<evidence type="ECO:0000256" key="2">
    <source>
        <dbReference type="ARBA" id="ARBA00022692"/>
    </source>
</evidence>
<dbReference type="InterPro" id="IPR029071">
    <property type="entry name" value="Ubiquitin-like_domsf"/>
</dbReference>
<feature type="non-terminal residue" evidence="7">
    <location>
        <position position="91"/>
    </location>
</feature>
<comment type="caution">
    <text evidence="7">The sequence shown here is derived from an EMBL/GenBank/DDBJ whole genome shotgun (WGS) entry which is preliminary data.</text>
</comment>
<dbReference type="SUPFAM" id="SSF54236">
    <property type="entry name" value="Ubiquitin-like"/>
    <property type="match status" value="1"/>
</dbReference>
<evidence type="ECO:0000256" key="4">
    <source>
        <dbReference type="ARBA" id="ARBA00023136"/>
    </source>
</evidence>
<keyword evidence="5" id="KW-0834">Unfolded protein response</keyword>
<comment type="subcellular location">
    <subcellularLocation>
        <location evidence="1">Membrane</location>
    </subcellularLocation>
</comment>
<accession>A0A819JSQ5</accession>
<evidence type="ECO:0000313" key="7">
    <source>
        <dbReference type="EMBL" id="CAF3934650.1"/>
    </source>
</evidence>